<dbReference type="OrthoDB" id="5986675at2759"/>
<dbReference type="InterPro" id="IPR001107">
    <property type="entry name" value="Band_7"/>
</dbReference>
<dbReference type="OMA" id="PNDVQSQ"/>
<dbReference type="AlphaFoldDB" id="K0TEM9"/>
<dbReference type="Proteomes" id="UP000266841">
    <property type="component" value="Unassembled WGS sequence"/>
</dbReference>
<evidence type="ECO:0000259" key="1">
    <source>
        <dbReference type="Pfam" id="PF01145"/>
    </source>
</evidence>
<accession>K0TEM9</accession>
<feature type="domain" description="Band 7" evidence="1">
    <location>
        <begin position="114"/>
        <end position="226"/>
    </location>
</feature>
<gene>
    <name evidence="2" type="ORF">THAOC_02407</name>
</gene>
<comment type="caution">
    <text evidence="2">The sequence shown here is derived from an EMBL/GenBank/DDBJ whole genome shotgun (WGS) entry which is preliminary data.</text>
</comment>
<sequence>MSSLSCLVVGAFVAVLLVLILVPLSFSYIDYYDYGGAKTLSASRKTTGAVDVDNVYTSGRYMLGPDKKFVKYQADAHVESFENFGVFSATLSNESIGLEFWVDVDFTFFLVEEEIGLLHKQLARNYRNVILSRAREGIKNAAAQDVTFTEFFQNRSEVELLFRKAVQDRWDVAPSLHCELDQFHLGRIRIPQSVARKQIEREQTQVEVNKINLSTNKELRTAHAEASLIKTKAIARAKLIKAQAQINGTSLLLEAAGIESQDHKTVFSYIKTLRDREQLSIDVSYLSEDNVLRTNPL</sequence>
<dbReference type="Pfam" id="PF01145">
    <property type="entry name" value="Band_7"/>
    <property type="match status" value="1"/>
</dbReference>
<protein>
    <recommendedName>
        <fullName evidence="1">Band 7 domain-containing protein</fullName>
    </recommendedName>
</protein>
<name>K0TEM9_THAOC</name>
<dbReference type="EMBL" id="AGNL01002688">
    <property type="protein sequence ID" value="EJK75855.1"/>
    <property type="molecule type" value="Genomic_DNA"/>
</dbReference>
<dbReference type="eggNOG" id="ENOG502RY8F">
    <property type="taxonomic scope" value="Eukaryota"/>
</dbReference>
<reference evidence="2 3" key="1">
    <citation type="journal article" date="2012" name="Genome Biol.">
        <title>Genome and low-iron response of an oceanic diatom adapted to chronic iron limitation.</title>
        <authorList>
            <person name="Lommer M."/>
            <person name="Specht M."/>
            <person name="Roy A.S."/>
            <person name="Kraemer L."/>
            <person name="Andreson R."/>
            <person name="Gutowska M.A."/>
            <person name="Wolf J."/>
            <person name="Bergner S.V."/>
            <person name="Schilhabel M.B."/>
            <person name="Klostermeier U.C."/>
            <person name="Beiko R.G."/>
            <person name="Rosenstiel P."/>
            <person name="Hippler M."/>
            <person name="Laroche J."/>
        </authorList>
    </citation>
    <scope>NUCLEOTIDE SEQUENCE [LARGE SCALE GENOMIC DNA]</scope>
    <source>
        <strain evidence="2 3">CCMP1005</strain>
    </source>
</reference>
<keyword evidence="3" id="KW-1185">Reference proteome</keyword>
<proteinExistence type="predicted"/>
<organism evidence="2 3">
    <name type="scientific">Thalassiosira oceanica</name>
    <name type="common">Marine diatom</name>
    <dbReference type="NCBI Taxonomy" id="159749"/>
    <lineage>
        <taxon>Eukaryota</taxon>
        <taxon>Sar</taxon>
        <taxon>Stramenopiles</taxon>
        <taxon>Ochrophyta</taxon>
        <taxon>Bacillariophyta</taxon>
        <taxon>Coscinodiscophyceae</taxon>
        <taxon>Thalassiosirophycidae</taxon>
        <taxon>Thalassiosirales</taxon>
        <taxon>Thalassiosiraceae</taxon>
        <taxon>Thalassiosira</taxon>
    </lineage>
</organism>
<evidence type="ECO:0000313" key="3">
    <source>
        <dbReference type="Proteomes" id="UP000266841"/>
    </source>
</evidence>
<evidence type="ECO:0000313" key="2">
    <source>
        <dbReference type="EMBL" id="EJK75855.1"/>
    </source>
</evidence>